<evidence type="ECO:0000313" key="1">
    <source>
        <dbReference type="EMBL" id="RBI86318.1"/>
    </source>
</evidence>
<dbReference type="OrthoDB" id="9816064at2"/>
<gene>
    <name evidence="1" type="ORF">DRV85_06105</name>
</gene>
<protein>
    <submittedName>
        <fullName evidence="1">Arylmalonate decarboxylase</fullName>
    </submittedName>
</protein>
<dbReference type="Pfam" id="PF17645">
    <property type="entry name" value="Amdase"/>
    <property type="match status" value="1"/>
</dbReference>
<dbReference type="PANTHER" id="PTHR40267">
    <property type="entry name" value="BLR3294 PROTEIN"/>
    <property type="match status" value="1"/>
</dbReference>
<dbReference type="InterPro" id="IPR053714">
    <property type="entry name" value="Iso_Racemase_Enz_sf"/>
</dbReference>
<comment type="caution">
    <text evidence="1">The sequence shown here is derived from an EMBL/GenBank/DDBJ whole genome shotgun (WGS) entry which is preliminary data.</text>
</comment>
<dbReference type="AlphaFoldDB" id="A0A365UCG5"/>
<dbReference type="RefSeq" id="WP_113288555.1">
    <property type="nucleotide sequence ID" value="NZ_QNTQ01000005.1"/>
</dbReference>
<organism evidence="1 2">
    <name type="scientific">Rhodosalinus halophilus</name>
    <dbReference type="NCBI Taxonomy" id="2259333"/>
    <lineage>
        <taxon>Bacteria</taxon>
        <taxon>Pseudomonadati</taxon>
        <taxon>Pseudomonadota</taxon>
        <taxon>Alphaproteobacteria</taxon>
        <taxon>Rhodobacterales</taxon>
        <taxon>Paracoccaceae</taxon>
        <taxon>Rhodosalinus</taxon>
    </lineage>
</organism>
<proteinExistence type="predicted"/>
<dbReference type="PIRSF" id="PIRSF015736">
    <property type="entry name" value="MI"/>
    <property type="match status" value="1"/>
</dbReference>
<accession>A0A365UCG5</accession>
<dbReference type="Proteomes" id="UP000253370">
    <property type="component" value="Unassembled WGS sequence"/>
</dbReference>
<evidence type="ECO:0000313" key="2">
    <source>
        <dbReference type="Proteomes" id="UP000253370"/>
    </source>
</evidence>
<dbReference type="InterPro" id="IPR026286">
    <property type="entry name" value="MaiA/AMDase"/>
</dbReference>
<dbReference type="EMBL" id="QNTQ01000005">
    <property type="protein sequence ID" value="RBI86318.1"/>
    <property type="molecule type" value="Genomic_DNA"/>
</dbReference>
<sequence length="248" mass="27678">MSKDALGWRCKFAVVAPSTNTIVQPDMDDLRVEGVTNHYGRIYVPNMKVTDDESFVELVEAIGRTLYEAVDRCMTCEPDYLIMGMSALMFWDGREASEKRMQALSEHCGVGVSAGSFACEAALNLYGVKRIAVISPYFPVSDRNVTRFFQDCGFEVAKFRGLKCPSPVAIAHVQPEELRRVVQEMDDDSIEAFVQVGTNLSMVKLCNDMAEELGKPMIPINAATYWHALRANGIMDQFPGHGPLFEHH</sequence>
<reference evidence="1 2" key="1">
    <citation type="submission" date="2018-07" db="EMBL/GenBank/DDBJ databases">
        <title>Rhodosalinus sp. strain E84T genomic sequence and assembly.</title>
        <authorList>
            <person name="Liu Z.-W."/>
            <person name="Lu D.-C."/>
        </authorList>
    </citation>
    <scope>NUCLEOTIDE SEQUENCE [LARGE SCALE GENOMIC DNA]</scope>
    <source>
        <strain evidence="1 2">E84</strain>
    </source>
</reference>
<keyword evidence="2" id="KW-1185">Reference proteome</keyword>
<dbReference type="PANTHER" id="PTHR40267:SF1">
    <property type="entry name" value="BLR3294 PROTEIN"/>
    <property type="match status" value="1"/>
</dbReference>
<dbReference type="Gene3D" id="3.40.50.12500">
    <property type="match status" value="1"/>
</dbReference>
<name>A0A365UCG5_9RHOB</name>